<keyword evidence="4" id="KW-1185">Reference proteome</keyword>
<evidence type="ECO:0000313" key="3">
    <source>
        <dbReference type="EMBL" id="GGG90073.1"/>
    </source>
</evidence>
<dbReference type="AlphaFoldDB" id="A0A917HU20"/>
<gene>
    <name evidence="3" type="ORF">GCM10007415_25560</name>
</gene>
<sequence>MYRTKKHQHQSQTTRKLFLKQSALSLLGLSLLPFGKTAHAGRLRQNPVPERTSAKNSQTIRSISYNVFNGCIGYKGINGRDLPPGDESTLVKAARDLGQFPARIMQELALYQPDIINFSESPGEETVAEMAKMLGMNYAFFPGGKNGKGKFPGAILTHFEIRSSETRPFATKDGDMEELFTRHWGKAELRLPDGKSIIVHSAHLWPFAKEENDTRIRLEEIAAMLAAIEHDSAGDADYILLQGDLNHAPDTPEYERLNSGRLVDAFKIGGQGDGYTTNAVKPVKRIDYIYCTETLASRIKECRSLYEGNFRMNNDDPKGFALSDHLPVLADFGID</sequence>
<feature type="signal peptide" evidence="1">
    <location>
        <begin position="1"/>
        <end position="40"/>
    </location>
</feature>
<accession>A0A917HU20</accession>
<proteinExistence type="predicted"/>
<dbReference type="PANTHER" id="PTHR14859:SF1">
    <property type="entry name" value="PGAP2-INTERACTING PROTEIN"/>
    <property type="match status" value="1"/>
</dbReference>
<keyword evidence="1" id="KW-0732">Signal</keyword>
<organism evidence="3 4">
    <name type="scientific">Parapedobacter pyrenivorans</name>
    <dbReference type="NCBI Taxonomy" id="1305674"/>
    <lineage>
        <taxon>Bacteria</taxon>
        <taxon>Pseudomonadati</taxon>
        <taxon>Bacteroidota</taxon>
        <taxon>Sphingobacteriia</taxon>
        <taxon>Sphingobacteriales</taxon>
        <taxon>Sphingobacteriaceae</taxon>
        <taxon>Parapedobacter</taxon>
    </lineage>
</organism>
<dbReference type="SUPFAM" id="SSF56219">
    <property type="entry name" value="DNase I-like"/>
    <property type="match status" value="1"/>
</dbReference>
<dbReference type="Gene3D" id="3.60.10.10">
    <property type="entry name" value="Endonuclease/exonuclease/phosphatase"/>
    <property type="match status" value="1"/>
</dbReference>
<reference evidence="3" key="1">
    <citation type="journal article" date="2014" name="Int. J. Syst. Evol. Microbiol.">
        <title>Complete genome sequence of Corynebacterium casei LMG S-19264T (=DSM 44701T), isolated from a smear-ripened cheese.</title>
        <authorList>
            <consortium name="US DOE Joint Genome Institute (JGI-PGF)"/>
            <person name="Walter F."/>
            <person name="Albersmeier A."/>
            <person name="Kalinowski J."/>
            <person name="Ruckert C."/>
        </authorList>
    </citation>
    <scope>NUCLEOTIDE SEQUENCE</scope>
    <source>
        <strain evidence="3">CGMCC 1.12195</strain>
    </source>
</reference>
<feature type="chain" id="PRO_5037645948" description="Endonuclease/exonuclease/phosphatase domain-containing protein" evidence="1">
    <location>
        <begin position="41"/>
        <end position="335"/>
    </location>
</feature>
<reference evidence="3" key="2">
    <citation type="submission" date="2020-09" db="EMBL/GenBank/DDBJ databases">
        <authorList>
            <person name="Sun Q."/>
            <person name="Zhou Y."/>
        </authorList>
    </citation>
    <scope>NUCLEOTIDE SEQUENCE</scope>
    <source>
        <strain evidence="3">CGMCC 1.12195</strain>
    </source>
</reference>
<dbReference type="GO" id="GO:0016020">
    <property type="term" value="C:membrane"/>
    <property type="evidence" value="ECO:0007669"/>
    <property type="project" value="GOC"/>
</dbReference>
<evidence type="ECO:0000256" key="1">
    <source>
        <dbReference type="SAM" id="SignalP"/>
    </source>
</evidence>
<name>A0A917HU20_9SPHI</name>
<dbReference type="EMBL" id="BMER01000002">
    <property type="protein sequence ID" value="GGG90073.1"/>
    <property type="molecule type" value="Genomic_DNA"/>
</dbReference>
<comment type="caution">
    <text evidence="3">The sequence shown here is derived from an EMBL/GenBank/DDBJ whole genome shotgun (WGS) entry which is preliminary data.</text>
</comment>
<dbReference type="InterPro" id="IPR005135">
    <property type="entry name" value="Endo/exonuclease/phosphatase"/>
</dbReference>
<feature type="domain" description="Endonuclease/exonuclease/phosphatase" evidence="2">
    <location>
        <begin position="64"/>
        <end position="325"/>
    </location>
</feature>
<evidence type="ECO:0000313" key="4">
    <source>
        <dbReference type="Proteomes" id="UP000660862"/>
    </source>
</evidence>
<protein>
    <recommendedName>
        <fullName evidence="2">Endonuclease/exonuclease/phosphatase domain-containing protein</fullName>
    </recommendedName>
</protein>
<dbReference type="RefSeq" id="WP_188506436.1">
    <property type="nucleotide sequence ID" value="NZ_BMER01000002.1"/>
</dbReference>
<dbReference type="InterPro" id="IPR051916">
    <property type="entry name" value="GPI-anchor_lipid_remodeler"/>
</dbReference>
<dbReference type="GO" id="GO:0003824">
    <property type="term" value="F:catalytic activity"/>
    <property type="evidence" value="ECO:0007669"/>
    <property type="project" value="InterPro"/>
</dbReference>
<dbReference type="Proteomes" id="UP000660862">
    <property type="component" value="Unassembled WGS sequence"/>
</dbReference>
<dbReference type="PANTHER" id="PTHR14859">
    <property type="entry name" value="CALCOFLUOR WHITE HYPERSENSITIVE PROTEIN PRECURSOR"/>
    <property type="match status" value="1"/>
</dbReference>
<dbReference type="GO" id="GO:0006506">
    <property type="term" value="P:GPI anchor biosynthetic process"/>
    <property type="evidence" value="ECO:0007669"/>
    <property type="project" value="TreeGrafter"/>
</dbReference>
<evidence type="ECO:0000259" key="2">
    <source>
        <dbReference type="Pfam" id="PF03372"/>
    </source>
</evidence>
<dbReference type="InterPro" id="IPR036691">
    <property type="entry name" value="Endo/exonu/phosph_ase_sf"/>
</dbReference>
<dbReference type="Pfam" id="PF03372">
    <property type="entry name" value="Exo_endo_phos"/>
    <property type="match status" value="1"/>
</dbReference>